<protein>
    <recommendedName>
        <fullName evidence="6">SAM-dependent MTase RsmB/NOP-type domain-containing protein</fullName>
    </recommendedName>
</protein>
<dbReference type="Proteomes" id="UP000195781">
    <property type="component" value="Unassembled WGS sequence"/>
</dbReference>
<dbReference type="PROSITE" id="PS51686">
    <property type="entry name" value="SAM_MT_RSMB_NOP"/>
    <property type="match status" value="1"/>
</dbReference>
<keyword evidence="3 5" id="KW-0949">S-adenosyl-L-methionine</keyword>
<evidence type="ECO:0000256" key="4">
    <source>
        <dbReference type="ARBA" id="ARBA00022884"/>
    </source>
</evidence>
<dbReference type="InterPro" id="IPR029063">
    <property type="entry name" value="SAM-dependent_MTases_sf"/>
</dbReference>
<evidence type="ECO:0000259" key="6">
    <source>
        <dbReference type="PROSITE" id="PS51686"/>
    </source>
</evidence>
<dbReference type="PANTHER" id="PTHR22807">
    <property type="entry name" value="NOP2 YEAST -RELATED NOL1/NOP2/FMU SUN DOMAIN-CONTAINING"/>
    <property type="match status" value="1"/>
</dbReference>
<dbReference type="Gene3D" id="1.10.940.10">
    <property type="entry name" value="NusB-like"/>
    <property type="match status" value="1"/>
</dbReference>
<evidence type="ECO:0000313" key="8">
    <source>
        <dbReference type="Proteomes" id="UP000195781"/>
    </source>
</evidence>
<dbReference type="RefSeq" id="WP_094335975.1">
    <property type="nucleotide sequence ID" value="NZ_NFIE01000023.1"/>
</dbReference>
<feature type="active site" description="Nucleophile" evidence="5">
    <location>
        <position position="404"/>
    </location>
</feature>
<dbReference type="PRINTS" id="PR02008">
    <property type="entry name" value="RCMTFAMILY"/>
</dbReference>
<dbReference type="EMBL" id="NFIE01000023">
    <property type="protein sequence ID" value="OUN85780.1"/>
    <property type="molecule type" value="Genomic_DNA"/>
</dbReference>
<reference evidence="8" key="1">
    <citation type="submission" date="2017-04" db="EMBL/GenBank/DDBJ databases">
        <title>Function of individual gut microbiota members based on whole genome sequencing of pure cultures obtained from chicken caecum.</title>
        <authorList>
            <person name="Medvecky M."/>
            <person name="Cejkova D."/>
            <person name="Polansky O."/>
            <person name="Karasova D."/>
            <person name="Kubasova T."/>
            <person name="Cizek A."/>
            <person name="Rychlik I."/>
        </authorList>
    </citation>
    <scope>NUCLEOTIDE SEQUENCE [LARGE SCALE GENOMIC DNA]</scope>
    <source>
        <strain evidence="8">An5</strain>
    </source>
</reference>
<gene>
    <name evidence="7" type="ORF">B5G02_09015</name>
</gene>
<dbReference type="AlphaFoldDB" id="A0A1Y3XUR0"/>
<feature type="binding site" evidence="5">
    <location>
        <position position="323"/>
    </location>
    <ligand>
        <name>S-adenosyl-L-methionine</name>
        <dbReference type="ChEBI" id="CHEBI:59789"/>
    </ligand>
</feature>
<name>A0A1Y3XUR0_9ACTN</name>
<feature type="domain" description="SAM-dependent MTase RsmB/NOP-type" evidence="6">
    <location>
        <begin position="265"/>
        <end position="480"/>
    </location>
</feature>
<dbReference type="InterPro" id="IPR023267">
    <property type="entry name" value="RCMT"/>
</dbReference>
<accession>A0A1Y3XUR0</accession>
<keyword evidence="8" id="KW-1185">Reference proteome</keyword>
<evidence type="ECO:0000256" key="3">
    <source>
        <dbReference type="ARBA" id="ARBA00022691"/>
    </source>
</evidence>
<dbReference type="SUPFAM" id="SSF53335">
    <property type="entry name" value="S-adenosyl-L-methionine-dependent methyltransferases"/>
    <property type="match status" value="1"/>
</dbReference>
<dbReference type="InterPro" id="IPR049560">
    <property type="entry name" value="MeTrfase_RsmB-F_NOP2_cat"/>
</dbReference>
<dbReference type="InterPro" id="IPR006027">
    <property type="entry name" value="NusB_RsmB_TIM44"/>
</dbReference>
<sequence>MMPSAPMTELSPARRVALDLLIELEESGAYARDALDASPAVRMLDRRDAGLATRLVLGVVATYGCLDELIDTYCDKPGRMNARIRNALRISAFELLYLGTEPRVVVSQGVELVRTRAKSAAGFANAVLRRACEDRARYLDARDIRESDGRATAALSRQGGLPEWLVAEFETSLGAARTRALVEAGLEPAPVAACVNPLDATAEEAVAACRASGDAAACPAFPGCVAPLEAAGLVASGVLRRDGAVVCDLNAQVVACAATVPGATLEVGAGRGTKTFVTAATASRSGIERTAVALEVSKKRSRLNRRRMERAGLAEGIRFVTGDGCDLDGALAALDAEAGERMRFDCVLVDAPCSGTGTMRRHPEIPWRLDPIDIDEDLPRLQLELLTQAARRVRAGGQLIYATCSVLHQENADVVDAFLDSSAGRGFSLEPVSGAPLFQRGEFAELAAYVRSNENARGLFQTVPAADAFDGHFCARLVRVR</sequence>
<evidence type="ECO:0000256" key="1">
    <source>
        <dbReference type="ARBA" id="ARBA00022603"/>
    </source>
</evidence>
<feature type="binding site" evidence="5">
    <location>
        <position position="350"/>
    </location>
    <ligand>
        <name>S-adenosyl-L-methionine</name>
        <dbReference type="ChEBI" id="CHEBI:59789"/>
    </ligand>
</feature>
<feature type="binding site" evidence="5">
    <location>
        <position position="295"/>
    </location>
    <ligand>
        <name>S-adenosyl-L-methionine</name>
        <dbReference type="ChEBI" id="CHEBI:59789"/>
    </ligand>
</feature>
<dbReference type="OrthoDB" id="9810297at2"/>
<dbReference type="InterPro" id="IPR001678">
    <property type="entry name" value="MeTrfase_RsmB-F_NOP2_dom"/>
</dbReference>
<dbReference type="GO" id="GO:0008173">
    <property type="term" value="F:RNA methyltransferase activity"/>
    <property type="evidence" value="ECO:0007669"/>
    <property type="project" value="InterPro"/>
</dbReference>
<dbReference type="PANTHER" id="PTHR22807:SF53">
    <property type="entry name" value="RIBOSOMAL RNA SMALL SUBUNIT METHYLTRANSFERASE B-RELATED"/>
    <property type="match status" value="1"/>
</dbReference>
<dbReference type="GO" id="GO:0001510">
    <property type="term" value="P:RNA methylation"/>
    <property type="evidence" value="ECO:0007669"/>
    <property type="project" value="InterPro"/>
</dbReference>
<keyword evidence="2 5" id="KW-0808">Transferase</keyword>
<dbReference type="Gene3D" id="3.40.50.150">
    <property type="entry name" value="Vaccinia Virus protein VP39"/>
    <property type="match status" value="1"/>
</dbReference>
<evidence type="ECO:0000313" key="7">
    <source>
        <dbReference type="EMBL" id="OUN85780.1"/>
    </source>
</evidence>
<dbReference type="InterPro" id="IPR035926">
    <property type="entry name" value="NusB-like_sf"/>
</dbReference>
<comment type="caution">
    <text evidence="7">The sequence shown here is derived from an EMBL/GenBank/DDBJ whole genome shotgun (WGS) entry which is preliminary data.</text>
</comment>
<proteinExistence type="inferred from homology"/>
<dbReference type="GO" id="GO:0003723">
    <property type="term" value="F:RNA binding"/>
    <property type="evidence" value="ECO:0007669"/>
    <property type="project" value="UniProtKB-UniRule"/>
</dbReference>
<evidence type="ECO:0000256" key="2">
    <source>
        <dbReference type="ARBA" id="ARBA00022679"/>
    </source>
</evidence>
<organism evidence="7 8">
    <name type="scientific">[Collinsella] massiliensis</name>
    <dbReference type="NCBI Taxonomy" id="1232426"/>
    <lineage>
        <taxon>Bacteria</taxon>
        <taxon>Bacillati</taxon>
        <taxon>Actinomycetota</taxon>
        <taxon>Coriobacteriia</taxon>
        <taxon>Coriobacteriales</taxon>
        <taxon>Coriobacteriaceae</taxon>
        <taxon>Enorma</taxon>
    </lineage>
</organism>
<keyword evidence="4 5" id="KW-0694">RNA-binding</keyword>
<dbReference type="SUPFAM" id="SSF48013">
    <property type="entry name" value="NusB-like"/>
    <property type="match status" value="1"/>
</dbReference>
<evidence type="ECO:0000256" key="5">
    <source>
        <dbReference type="PROSITE-ProRule" id="PRU01023"/>
    </source>
</evidence>
<comment type="caution">
    <text evidence="5">Lacks conserved residue(s) required for the propagation of feature annotation.</text>
</comment>
<dbReference type="Pfam" id="PF01189">
    <property type="entry name" value="Methyltr_RsmB-F"/>
    <property type="match status" value="1"/>
</dbReference>
<comment type="similarity">
    <text evidence="5">Belongs to the class I-like SAM-binding methyltransferase superfamily. RsmB/NOP family.</text>
</comment>
<dbReference type="Pfam" id="PF01029">
    <property type="entry name" value="NusB"/>
    <property type="match status" value="1"/>
</dbReference>
<dbReference type="GO" id="GO:0006355">
    <property type="term" value="P:regulation of DNA-templated transcription"/>
    <property type="evidence" value="ECO:0007669"/>
    <property type="project" value="InterPro"/>
</dbReference>
<keyword evidence="1 5" id="KW-0489">Methyltransferase</keyword>